<comment type="subcellular location">
    <subcellularLocation>
        <location evidence="1">Cell junction</location>
        <location evidence="1">Gap junction</location>
    </subcellularLocation>
    <subcellularLocation>
        <location evidence="2">Cell membrane</location>
        <topology evidence="2">Multi-pass membrane protein</topology>
    </subcellularLocation>
</comment>
<dbReference type="Proteomes" id="UP000230423">
    <property type="component" value="Unassembled WGS sequence"/>
</dbReference>
<dbReference type="EMBL" id="KZ344990">
    <property type="protein sequence ID" value="PIO77662.1"/>
    <property type="molecule type" value="Genomic_DNA"/>
</dbReference>
<keyword evidence="11" id="KW-0407">Ion channel</keyword>
<keyword evidence="8 12" id="KW-1133">Transmembrane helix</keyword>
<dbReference type="GO" id="GO:0034220">
    <property type="term" value="P:monoatomic ion transmembrane transport"/>
    <property type="evidence" value="ECO:0007669"/>
    <property type="project" value="UniProtKB-KW"/>
</dbReference>
<gene>
    <name evidence="13" type="ORF">TELCIR_00252</name>
</gene>
<keyword evidence="4" id="KW-1003">Cell membrane</keyword>
<evidence type="ECO:0000256" key="8">
    <source>
        <dbReference type="ARBA" id="ARBA00022989"/>
    </source>
</evidence>
<accession>A0A2G9V6Q6</accession>
<dbReference type="InterPro" id="IPR000990">
    <property type="entry name" value="Innexin"/>
</dbReference>
<dbReference type="GO" id="GO:0005921">
    <property type="term" value="C:gap junction"/>
    <property type="evidence" value="ECO:0007669"/>
    <property type="project" value="UniProtKB-SubCell"/>
</dbReference>
<keyword evidence="14" id="KW-1185">Reference proteome</keyword>
<dbReference type="GO" id="GO:0005886">
    <property type="term" value="C:plasma membrane"/>
    <property type="evidence" value="ECO:0007669"/>
    <property type="project" value="UniProtKB-SubCell"/>
</dbReference>
<keyword evidence="9" id="KW-0406">Ion transport</keyword>
<evidence type="ECO:0000256" key="3">
    <source>
        <dbReference type="ARBA" id="ARBA00022448"/>
    </source>
</evidence>
<evidence type="ECO:0000256" key="6">
    <source>
        <dbReference type="ARBA" id="ARBA00022868"/>
    </source>
</evidence>
<keyword evidence="6" id="KW-0303">Gap junction</keyword>
<dbReference type="OrthoDB" id="5806935at2759"/>
<evidence type="ECO:0000256" key="7">
    <source>
        <dbReference type="ARBA" id="ARBA00022949"/>
    </source>
</evidence>
<evidence type="ECO:0000256" key="5">
    <source>
        <dbReference type="ARBA" id="ARBA00022692"/>
    </source>
</evidence>
<dbReference type="Pfam" id="PF00876">
    <property type="entry name" value="Innexin"/>
    <property type="match status" value="1"/>
</dbReference>
<reference evidence="13 14" key="1">
    <citation type="submission" date="2015-09" db="EMBL/GenBank/DDBJ databases">
        <title>Draft genome of the parasitic nematode Teladorsagia circumcincta isolate WARC Sus (inbred).</title>
        <authorList>
            <person name="Mitreva M."/>
        </authorList>
    </citation>
    <scope>NUCLEOTIDE SEQUENCE [LARGE SCALE GENOMIC DNA]</scope>
    <source>
        <strain evidence="13 14">S</strain>
    </source>
</reference>
<keyword evidence="7" id="KW-0965">Cell junction</keyword>
<name>A0A2G9V6Q6_TELCI</name>
<keyword evidence="3" id="KW-0813">Transport</keyword>
<proteinExistence type="predicted"/>
<evidence type="ECO:0000256" key="10">
    <source>
        <dbReference type="ARBA" id="ARBA00023136"/>
    </source>
</evidence>
<evidence type="ECO:0000256" key="2">
    <source>
        <dbReference type="ARBA" id="ARBA00004651"/>
    </source>
</evidence>
<evidence type="ECO:0000313" key="13">
    <source>
        <dbReference type="EMBL" id="PIO77662.1"/>
    </source>
</evidence>
<evidence type="ECO:0000256" key="4">
    <source>
        <dbReference type="ARBA" id="ARBA00022475"/>
    </source>
</evidence>
<evidence type="ECO:0000256" key="1">
    <source>
        <dbReference type="ARBA" id="ARBA00004610"/>
    </source>
</evidence>
<evidence type="ECO:0000256" key="11">
    <source>
        <dbReference type="ARBA" id="ARBA00023303"/>
    </source>
</evidence>
<feature type="transmembrane region" description="Helical" evidence="12">
    <location>
        <begin position="33"/>
        <end position="52"/>
    </location>
</feature>
<keyword evidence="5 12" id="KW-0812">Transmembrane</keyword>
<evidence type="ECO:0000313" key="14">
    <source>
        <dbReference type="Proteomes" id="UP000230423"/>
    </source>
</evidence>
<evidence type="ECO:0000256" key="9">
    <source>
        <dbReference type="ARBA" id="ARBA00023065"/>
    </source>
</evidence>
<dbReference type="AlphaFoldDB" id="A0A2G9V6Q6"/>
<sequence length="112" mass="12793">MKMLALHWTCVLRPALDHHLLKIHKRRGLIRDFWNGGGVVVMLAGMSVEGVLRAIRHDSGWYGDDWSDWMSHSITSNLLLAASSVISYKVFVDRPIECMPPSFFPDSWVTVR</sequence>
<organism evidence="13 14">
    <name type="scientific">Teladorsagia circumcincta</name>
    <name type="common">Brown stomach worm</name>
    <name type="synonym">Ostertagia circumcincta</name>
    <dbReference type="NCBI Taxonomy" id="45464"/>
    <lineage>
        <taxon>Eukaryota</taxon>
        <taxon>Metazoa</taxon>
        <taxon>Ecdysozoa</taxon>
        <taxon>Nematoda</taxon>
        <taxon>Chromadorea</taxon>
        <taxon>Rhabditida</taxon>
        <taxon>Rhabditina</taxon>
        <taxon>Rhabditomorpha</taxon>
        <taxon>Strongyloidea</taxon>
        <taxon>Trichostrongylidae</taxon>
        <taxon>Teladorsagia</taxon>
    </lineage>
</organism>
<evidence type="ECO:0000256" key="12">
    <source>
        <dbReference type="SAM" id="Phobius"/>
    </source>
</evidence>
<protein>
    <submittedName>
        <fullName evidence="13">Uncharacterized protein</fullName>
    </submittedName>
</protein>
<keyword evidence="10 12" id="KW-0472">Membrane</keyword>